<sequence>GGPQSVVSQFWSYRWNFQLMAANGYIVVAPNRRGVPSFGQEWLDQISGDYSGQNIRDYLSAIDDVAKEPWVDKDRLGCVGASYGGYSVYFLAGHHDGRFKAFISHCGIFDFEAMYGSTEELFFLNNDYGGPYWDKQNATAMRTYANSPHKFVDKWDTPIMIITGELDFRIPYTQSLEAFTAA</sequence>
<reference evidence="4" key="1">
    <citation type="journal article" date="2013" name="Environ. Microbiol.">
        <title>Microbiota from the distal guts of lean and obese adolescents exhibit partial functional redundancy besides clear differences in community structure.</title>
        <authorList>
            <person name="Ferrer M."/>
            <person name="Ruiz A."/>
            <person name="Lanza F."/>
            <person name="Haange S.B."/>
            <person name="Oberbach A."/>
            <person name="Till H."/>
            <person name="Bargiela R."/>
            <person name="Campoy C."/>
            <person name="Segura M.T."/>
            <person name="Richter M."/>
            <person name="von Bergen M."/>
            <person name="Seifert J."/>
            <person name="Suarez A."/>
        </authorList>
    </citation>
    <scope>NUCLEOTIDE SEQUENCE</scope>
</reference>
<protein>
    <submittedName>
        <fullName evidence="4">Prolyl oligopeptidase family protein</fullName>
    </submittedName>
</protein>
<accession>K1SAP9</accession>
<evidence type="ECO:0000259" key="3">
    <source>
        <dbReference type="Pfam" id="PF00326"/>
    </source>
</evidence>
<dbReference type="GO" id="GO:0004252">
    <property type="term" value="F:serine-type endopeptidase activity"/>
    <property type="evidence" value="ECO:0007669"/>
    <property type="project" value="TreeGrafter"/>
</dbReference>
<name>K1SAP9_9ZZZZ</name>
<dbReference type="InterPro" id="IPR029058">
    <property type="entry name" value="AB_hydrolase_fold"/>
</dbReference>
<evidence type="ECO:0000256" key="1">
    <source>
        <dbReference type="ARBA" id="ARBA00022729"/>
    </source>
</evidence>
<comment type="caution">
    <text evidence="4">The sequence shown here is derived from an EMBL/GenBank/DDBJ whole genome shotgun (WGS) entry which is preliminary data.</text>
</comment>
<dbReference type="Gene3D" id="3.40.50.1820">
    <property type="entry name" value="alpha/beta hydrolase"/>
    <property type="match status" value="1"/>
</dbReference>
<dbReference type="EMBL" id="AJWZ01008301">
    <property type="protein sequence ID" value="EKC54483.1"/>
    <property type="molecule type" value="Genomic_DNA"/>
</dbReference>
<dbReference type="InterPro" id="IPR001375">
    <property type="entry name" value="Peptidase_S9_cat"/>
</dbReference>
<organism evidence="4">
    <name type="scientific">human gut metagenome</name>
    <dbReference type="NCBI Taxonomy" id="408170"/>
    <lineage>
        <taxon>unclassified sequences</taxon>
        <taxon>metagenomes</taxon>
        <taxon>organismal metagenomes</taxon>
    </lineage>
</organism>
<feature type="non-terminal residue" evidence="4">
    <location>
        <position position="1"/>
    </location>
</feature>
<gene>
    <name evidence="4" type="ORF">OBE_12063</name>
</gene>
<feature type="domain" description="Peptidase S9 prolyl oligopeptidase catalytic" evidence="3">
    <location>
        <begin position="11"/>
        <end position="181"/>
    </location>
</feature>
<keyword evidence="1" id="KW-0732">Signal</keyword>
<proteinExistence type="predicted"/>
<evidence type="ECO:0000256" key="2">
    <source>
        <dbReference type="ARBA" id="ARBA00022801"/>
    </source>
</evidence>
<feature type="non-terminal residue" evidence="4">
    <location>
        <position position="182"/>
    </location>
</feature>
<dbReference type="SUPFAM" id="SSF53474">
    <property type="entry name" value="alpha/beta-Hydrolases"/>
    <property type="match status" value="1"/>
</dbReference>
<keyword evidence="2" id="KW-0378">Hydrolase</keyword>
<dbReference type="PANTHER" id="PTHR42776:SF13">
    <property type="entry name" value="DIPEPTIDYL-PEPTIDASE 5"/>
    <property type="match status" value="1"/>
</dbReference>
<dbReference type="AlphaFoldDB" id="K1SAP9"/>
<dbReference type="PANTHER" id="PTHR42776">
    <property type="entry name" value="SERINE PEPTIDASE S9 FAMILY MEMBER"/>
    <property type="match status" value="1"/>
</dbReference>
<evidence type="ECO:0000313" key="4">
    <source>
        <dbReference type="EMBL" id="EKC54483.1"/>
    </source>
</evidence>
<dbReference type="Pfam" id="PF00326">
    <property type="entry name" value="Peptidase_S9"/>
    <property type="match status" value="1"/>
</dbReference>
<dbReference type="GO" id="GO:0006508">
    <property type="term" value="P:proteolysis"/>
    <property type="evidence" value="ECO:0007669"/>
    <property type="project" value="InterPro"/>
</dbReference>